<dbReference type="InterPro" id="IPR036388">
    <property type="entry name" value="WH-like_DNA-bd_sf"/>
</dbReference>
<dbReference type="PANTHER" id="PTHR10815">
    <property type="entry name" value="METHYLATED-DNA--PROTEIN-CYSTEINE METHYLTRANSFERASE"/>
    <property type="match status" value="1"/>
</dbReference>
<evidence type="ECO:0000256" key="5">
    <source>
        <dbReference type="ARBA" id="ARBA00022679"/>
    </source>
</evidence>
<evidence type="ECO:0000256" key="2">
    <source>
        <dbReference type="ARBA" id="ARBA00008711"/>
    </source>
</evidence>
<dbReference type="SUPFAM" id="SSF53155">
    <property type="entry name" value="Methylated DNA-protein cysteine methyltransferase domain"/>
    <property type="match status" value="1"/>
</dbReference>
<evidence type="ECO:0000259" key="12">
    <source>
        <dbReference type="Pfam" id="PF02870"/>
    </source>
</evidence>
<dbReference type="AlphaFoldDB" id="A0A2L2BRR4"/>
<comment type="similarity">
    <text evidence="2 9">Belongs to the MGMT family.</text>
</comment>
<evidence type="ECO:0000313" key="14">
    <source>
        <dbReference type="Proteomes" id="UP000243077"/>
    </source>
</evidence>
<name>A0A2L2BRR4_9MICO</name>
<dbReference type="InterPro" id="IPR023546">
    <property type="entry name" value="MGMT"/>
</dbReference>
<dbReference type="InterPro" id="IPR014048">
    <property type="entry name" value="MethylDNA_cys_MeTrfase_DNA-bd"/>
</dbReference>
<dbReference type="PROSITE" id="PS00374">
    <property type="entry name" value="MGMT"/>
    <property type="match status" value="1"/>
</dbReference>
<dbReference type="KEGG" id="psai:C3B54_111422"/>
<feature type="active site" description="Nucleophile; methyl group acceptor" evidence="9">
    <location>
        <position position="151"/>
    </location>
</feature>
<sequence length="183" mass="18703">MAPTKTSAHTRDNPTGGDLQGEATLTMPSPLGTLTLHATDHAVIGLEIGHASDSGSTPSHASAPHDLAHPVLEAAKAQLEEYFAGSRHTFDVPVVMQGTPFQEAVWSALESIPHGQTASYGELAEAVGRPGAARAVGGAVGANPVPIIVPCHRVMGSTGKITGYSGGDGISTKQALLAHEKPH</sequence>
<comment type="catalytic activity">
    <reaction evidence="1 9">
        <text>a 4-O-methyl-thymidine in DNA + L-cysteinyl-[protein] = a thymidine in DNA + S-methyl-L-cysteinyl-[protein]</text>
        <dbReference type="Rhea" id="RHEA:53428"/>
        <dbReference type="Rhea" id="RHEA-COMP:10131"/>
        <dbReference type="Rhea" id="RHEA-COMP:10132"/>
        <dbReference type="Rhea" id="RHEA-COMP:13555"/>
        <dbReference type="Rhea" id="RHEA-COMP:13556"/>
        <dbReference type="ChEBI" id="CHEBI:29950"/>
        <dbReference type="ChEBI" id="CHEBI:82612"/>
        <dbReference type="ChEBI" id="CHEBI:137386"/>
        <dbReference type="ChEBI" id="CHEBI:137387"/>
        <dbReference type="EC" id="2.1.1.63"/>
    </reaction>
</comment>
<dbReference type="Pfam" id="PF01035">
    <property type="entry name" value="DNA_binding_1"/>
    <property type="match status" value="1"/>
</dbReference>
<dbReference type="FunFam" id="1.10.10.10:FF:000214">
    <property type="entry name" value="Methylated-DNA--protein-cysteine methyltransferase"/>
    <property type="match status" value="1"/>
</dbReference>
<comment type="function">
    <text evidence="9">Involved in the cellular defense against the biological effects of O6-methylguanine (O6-MeG) and O4-methylthymine (O4-MeT) in DNA. Repairs the methylated nucleobase in DNA by stoichiometrically transferring the methyl group to a cysteine residue in the enzyme. This is a suicide reaction: the enzyme is irreversibly inactivated.</text>
</comment>
<dbReference type="RefSeq" id="WP_170006136.1">
    <property type="nucleotide sequence ID" value="NZ_CP026923.1"/>
</dbReference>
<dbReference type="Gene3D" id="3.30.160.70">
    <property type="entry name" value="Methylated DNA-protein cysteine methyltransferase domain"/>
    <property type="match status" value="1"/>
</dbReference>
<protein>
    <recommendedName>
        <fullName evidence="9">Methylated-DNA--protein-cysteine methyltransferase</fullName>
        <ecNumber evidence="9">2.1.1.63</ecNumber>
    </recommendedName>
    <alternativeName>
        <fullName evidence="9">6-O-methylguanine-DNA methyltransferase</fullName>
        <shortName evidence="9">MGMT</shortName>
    </alternativeName>
    <alternativeName>
        <fullName evidence="9">O-6-methylguanine-DNA-alkyltransferase</fullName>
    </alternativeName>
</protein>
<dbReference type="CDD" id="cd06445">
    <property type="entry name" value="ATase"/>
    <property type="match status" value="1"/>
</dbReference>
<evidence type="ECO:0000256" key="1">
    <source>
        <dbReference type="ARBA" id="ARBA00001286"/>
    </source>
</evidence>
<evidence type="ECO:0000256" key="7">
    <source>
        <dbReference type="ARBA" id="ARBA00023204"/>
    </source>
</evidence>
<comment type="subcellular location">
    <subcellularLocation>
        <location evidence="9">Cytoplasm</location>
    </subcellularLocation>
</comment>
<dbReference type="Pfam" id="PF02870">
    <property type="entry name" value="Methyltransf_1N"/>
    <property type="match status" value="1"/>
</dbReference>
<feature type="domain" description="Methylguanine DNA methyltransferase ribonuclease-like" evidence="12">
    <location>
        <begin position="26"/>
        <end position="94"/>
    </location>
</feature>
<dbReference type="InterPro" id="IPR036217">
    <property type="entry name" value="MethylDNA_cys_MeTrfase_DNAb"/>
</dbReference>
<reference evidence="13 14" key="1">
    <citation type="submission" date="2018-02" db="EMBL/GenBank/DDBJ databases">
        <title>Complete genome of the streamlined marine actinobacterium Pontimonas salivibrio CL-TW6 adapted to coastal planktonic lifestype.</title>
        <authorList>
            <person name="Cho B.C."/>
            <person name="Hardies S.C."/>
            <person name="Jang G.I."/>
            <person name="Hwang C.Y."/>
        </authorList>
    </citation>
    <scope>NUCLEOTIDE SEQUENCE [LARGE SCALE GENOMIC DNA]</scope>
    <source>
        <strain evidence="13 14">CL-TW6</strain>
    </source>
</reference>
<comment type="catalytic activity">
    <reaction evidence="8 9">
        <text>a 6-O-methyl-2'-deoxyguanosine in DNA + L-cysteinyl-[protein] = S-methyl-L-cysteinyl-[protein] + a 2'-deoxyguanosine in DNA</text>
        <dbReference type="Rhea" id="RHEA:24000"/>
        <dbReference type="Rhea" id="RHEA-COMP:10131"/>
        <dbReference type="Rhea" id="RHEA-COMP:10132"/>
        <dbReference type="Rhea" id="RHEA-COMP:11367"/>
        <dbReference type="Rhea" id="RHEA-COMP:11368"/>
        <dbReference type="ChEBI" id="CHEBI:29950"/>
        <dbReference type="ChEBI" id="CHEBI:82612"/>
        <dbReference type="ChEBI" id="CHEBI:85445"/>
        <dbReference type="ChEBI" id="CHEBI:85448"/>
        <dbReference type="EC" id="2.1.1.63"/>
    </reaction>
</comment>
<dbReference type="Proteomes" id="UP000243077">
    <property type="component" value="Chromosome"/>
</dbReference>
<comment type="miscellaneous">
    <text evidence="9">This enzyme catalyzes only one turnover and therefore is not strictly catalytic. According to one definition, an enzyme is a biocatalyst that acts repeatedly and over many reaction cycles.</text>
</comment>
<evidence type="ECO:0000256" key="8">
    <source>
        <dbReference type="ARBA" id="ARBA00049348"/>
    </source>
</evidence>
<dbReference type="EC" id="2.1.1.63" evidence="9"/>
<dbReference type="Gene3D" id="1.10.10.10">
    <property type="entry name" value="Winged helix-like DNA-binding domain superfamily/Winged helix DNA-binding domain"/>
    <property type="match status" value="1"/>
</dbReference>
<keyword evidence="3 9" id="KW-0963">Cytoplasm</keyword>
<dbReference type="EMBL" id="CP026923">
    <property type="protein sequence ID" value="AVG24365.1"/>
    <property type="molecule type" value="Genomic_DNA"/>
</dbReference>
<organism evidence="13 14">
    <name type="scientific">Pontimonas salivibrio</name>
    <dbReference type="NCBI Taxonomy" id="1159327"/>
    <lineage>
        <taxon>Bacteria</taxon>
        <taxon>Bacillati</taxon>
        <taxon>Actinomycetota</taxon>
        <taxon>Actinomycetes</taxon>
        <taxon>Micrococcales</taxon>
        <taxon>Microbacteriaceae</taxon>
        <taxon>Pontimonas</taxon>
    </lineage>
</organism>
<dbReference type="SUPFAM" id="SSF46767">
    <property type="entry name" value="Methylated DNA-protein cysteine methyltransferase, C-terminal domain"/>
    <property type="match status" value="1"/>
</dbReference>
<dbReference type="GO" id="GO:0003908">
    <property type="term" value="F:methylated-DNA-[protein]-cysteine S-methyltransferase activity"/>
    <property type="evidence" value="ECO:0007669"/>
    <property type="project" value="UniProtKB-UniRule"/>
</dbReference>
<keyword evidence="6 9" id="KW-0227">DNA damage</keyword>
<dbReference type="GO" id="GO:0032259">
    <property type="term" value="P:methylation"/>
    <property type="evidence" value="ECO:0007669"/>
    <property type="project" value="UniProtKB-KW"/>
</dbReference>
<evidence type="ECO:0000259" key="11">
    <source>
        <dbReference type="Pfam" id="PF01035"/>
    </source>
</evidence>
<proteinExistence type="inferred from homology"/>
<accession>A0A2L2BRR4</accession>
<evidence type="ECO:0000256" key="9">
    <source>
        <dbReference type="HAMAP-Rule" id="MF_00772"/>
    </source>
</evidence>
<evidence type="ECO:0000256" key="6">
    <source>
        <dbReference type="ARBA" id="ARBA00022763"/>
    </source>
</evidence>
<gene>
    <name evidence="13" type="ORF">C3B54_111422</name>
</gene>
<dbReference type="InterPro" id="IPR036631">
    <property type="entry name" value="MGMT_N_sf"/>
</dbReference>
<feature type="domain" description="Methylated-DNA-[protein]-cysteine S-methyltransferase DNA binding" evidence="11">
    <location>
        <begin position="100"/>
        <end position="181"/>
    </location>
</feature>
<keyword evidence="14" id="KW-1185">Reference proteome</keyword>
<evidence type="ECO:0000256" key="10">
    <source>
        <dbReference type="SAM" id="MobiDB-lite"/>
    </source>
</evidence>
<dbReference type="GO" id="GO:0005737">
    <property type="term" value="C:cytoplasm"/>
    <property type="evidence" value="ECO:0007669"/>
    <property type="project" value="UniProtKB-SubCell"/>
</dbReference>
<dbReference type="NCBIfam" id="TIGR00589">
    <property type="entry name" value="ogt"/>
    <property type="match status" value="1"/>
</dbReference>
<evidence type="ECO:0000313" key="13">
    <source>
        <dbReference type="EMBL" id="AVG24365.1"/>
    </source>
</evidence>
<feature type="region of interest" description="Disordered" evidence="10">
    <location>
        <begin position="1"/>
        <end position="30"/>
    </location>
</feature>
<evidence type="ECO:0000256" key="3">
    <source>
        <dbReference type="ARBA" id="ARBA00022490"/>
    </source>
</evidence>
<keyword evidence="4 9" id="KW-0489">Methyltransferase</keyword>
<dbReference type="PANTHER" id="PTHR10815:SF13">
    <property type="entry name" value="METHYLATED-DNA--PROTEIN-CYSTEINE METHYLTRANSFERASE"/>
    <property type="match status" value="1"/>
</dbReference>
<keyword evidence="5 9" id="KW-0808">Transferase</keyword>
<dbReference type="GO" id="GO:0006307">
    <property type="term" value="P:DNA alkylation repair"/>
    <property type="evidence" value="ECO:0007669"/>
    <property type="project" value="UniProtKB-UniRule"/>
</dbReference>
<dbReference type="InterPro" id="IPR001497">
    <property type="entry name" value="MethylDNA_cys_MeTrfase_AS"/>
</dbReference>
<dbReference type="HAMAP" id="MF_00772">
    <property type="entry name" value="OGT"/>
    <property type="match status" value="1"/>
</dbReference>
<evidence type="ECO:0000256" key="4">
    <source>
        <dbReference type="ARBA" id="ARBA00022603"/>
    </source>
</evidence>
<keyword evidence="7 9" id="KW-0234">DNA repair</keyword>
<dbReference type="InterPro" id="IPR008332">
    <property type="entry name" value="MethylG_MeTrfase_N"/>
</dbReference>